<dbReference type="EMBL" id="AVPJ01000005">
    <property type="protein sequence ID" value="KGN33017.1"/>
    <property type="molecule type" value="Genomic_DNA"/>
</dbReference>
<organism evidence="3 4">
    <name type="scientific">Knoellia sinensis KCTC 19936</name>
    <dbReference type="NCBI Taxonomy" id="1385520"/>
    <lineage>
        <taxon>Bacteria</taxon>
        <taxon>Bacillati</taxon>
        <taxon>Actinomycetota</taxon>
        <taxon>Actinomycetes</taxon>
        <taxon>Micrococcales</taxon>
        <taxon>Intrasporangiaceae</taxon>
        <taxon>Knoellia</taxon>
    </lineage>
</organism>
<dbReference type="OrthoDB" id="4858111at2"/>
<evidence type="ECO:0000313" key="4">
    <source>
        <dbReference type="Proteomes" id="UP000030002"/>
    </source>
</evidence>
<name>A0A0A0JAK2_9MICO</name>
<dbReference type="eggNOG" id="ENOG5032K4N">
    <property type="taxonomic scope" value="Bacteria"/>
</dbReference>
<feature type="region of interest" description="Disordered" evidence="1">
    <location>
        <begin position="80"/>
        <end position="170"/>
    </location>
</feature>
<sequence>MDELQTTDTWTPDDDAFLRSALLSLRADVEATPLPEPAFVRARGAADHRRRMLAITAAVAAAVVIVGALGFRGLAREDAAPPPLPATPSPSLVSDTPTTTTRPTPTLAPSSSATRAVAPRPSSSPTRRSPTATSDPTPGQPKASAPAGGGSTPPPAGQTPPTIHTVGSPRPASSLFLGAAAWTSAGVAESIVSEWPNEATVGAMMVCDPNAEVAPAGVTWMKDTTTGDFIGGQRVQTSNLSSDGDSNDSEPAAVVRAMLADPQCASNPDPDVTIKAGPRAGTVAVTSDYPNGSGPRTDYVGVVAMRGNTNTATIVITGQREANSASTWAALGRLMDAAAAR</sequence>
<feature type="transmembrane region" description="Helical" evidence="2">
    <location>
        <begin position="53"/>
        <end position="75"/>
    </location>
</feature>
<accession>A0A0A0JAK2</accession>
<feature type="compositionally biased region" description="Low complexity" evidence="1">
    <location>
        <begin position="89"/>
        <end position="146"/>
    </location>
</feature>
<evidence type="ECO:0000256" key="2">
    <source>
        <dbReference type="SAM" id="Phobius"/>
    </source>
</evidence>
<gene>
    <name evidence="3" type="ORF">N802_16080</name>
</gene>
<keyword evidence="4" id="KW-1185">Reference proteome</keyword>
<dbReference type="STRING" id="1385520.N802_16080"/>
<dbReference type="AlphaFoldDB" id="A0A0A0JAK2"/>
<keyword evidence="2" id="KW-0472">Membrane</keyword>
<evidence type="ECO:0000313" key="3">
    <source>
        <dbReference type="EMBL" id="KGN33017.1"/>
    </source>
</evidence>
<keyword evidence="2" id="KW-1133">Transmembrane helix</keyword>
<reference evidence="3 4" key="1">
    <citation type="submission" date="2013-08" db="EMBL/GenBank/DDBJ databases">
        <title>The genome sequence of Knoellia sinensis.</title>
        <authorList>
            <person name="Zhu W."/>
            <person name="Wang G."/>
        </authorList>
    </citation>
    <scope>NUCLEOTIDE SEQUENCE [LARGE SCALE GENOMIC DNA]</scope>
    <source>
        <strain evidence="3 4">KCTC 19936</strain>
    </source>
</reference>
<evidence type="ECO:0000256" key="1">
    <source>
        <dbReference type="SAM" id="MobiDB-lite"/>
    </source>
</evidence>
<proteinExistence type="predicted"/>
<keyword evidence="2" id="KW-0812">Transmembrane</keyword>
<comment type="caution">
    <text evidence="3">The sequence shown here is derived from an EMBL/GenBank/DDBJ whole genome shotgun (WGS) entry which is preliminary data.</text>
</comment>
<dbReference type="Proteomes" id="UP000030002">
    <property type="component" value="Unassembled WGS sequence"/>
</dbReference>
<protein>
    <submittedName>
        <fullName evidence="3">Uncharacterized protein</fullName>
    </submittedName>
</protein>
<dbReference type="RefSeq" id="WP_035914809.1">
    <property type="nucleotide sequence ID" value="NZ_AVPJ01000005.1"/>
</dbReference>